<dbReference type="Pfam" id="PF17820">
    <property type="entry name" value="PDZ_6"/>
    <property type="match status" value="1"/>
</dbReference>
<gene>
    <name evidence="8" type="ORF">HMPREF9708_01396</name>
</gene>
<dbReference type="GO" id="GO:0006508">
    <property type="term" value="P:proteolysis"/>
    <property type="evidence" value="ECO:0007669"/>
    <property type="project" value="UniProtKB-KW"/>
</dbReference>
<dbReference type="InterPro" id="IPR002477">
    <property type="entry name" value="Peptidoglycan-bd-like"/>
</dbReference>
<dbReference type="Gene3D" id="1.10.101.10">
    <property type="entry name" value="PGBD-like superfamily/PGBD"/>
    <property type="match status" value="1"/>
</dbReference>
<evidence type="ECO:0000256" key="2">
    <source>
        <dbReference type="ARBA" id="ARBA00022670"/>
    </source>
</evidence>
<dbReference type="AlphaFoldDB" id="H3NKK7"/>
<dbReference type="Pfam" id="PF03572">
    <property type="entry name" value="Peptidase_S41"/>
    <property type="match status" value="1"/>
</dbReference>
<dbReference type="FunFam" id="2.30.42.10:FF:000063">
    <property type="entry name" value="Peptidase, S41 family"/>
    <property type="match status" value="1"/>
</dbReference>
<evidence type="ECO:0000256" key="5">
    <source>
        <dbReference type="RuleBase" id="RU004404"/>
    </source>
</evidence>
<dbReference type="Pfam" id="PF01471">
    <property type="entry name" value="PG_binding_1"/>
    <property type="match status" value="1"/>
</dbReference>
<dbReference type="OrthoDB" id="9812068at2"/>
<feature type="region of interest" description="Disordered" evidence="6">
    <location>
        <begin position="1"/>
        <end position="20"/>
    </location>
</feature>
<dbReference type="PANTHER" id="PTHR32060:SF30">
    <property type="entry name" value="CARBOXY-TERMINAL PROCESSING PROTEASE CTPA"/>
    <property type="match status" value="1"/>
</dbReference>
<dbReference type="eggNOG" id="COG0793">
    <property type="taxonomic scope" value="Bacteria"/>
</dbReference>
<evidence type="ECO:0000256" key="4">
    <source>
        <dbReference type="ARBA" id="ARBA00022825"/>
    </source>
</evidence>
<evidence type="ECO:0000259" key="7">
    <source>
        <dbReference type="PROSITE" id="PS50106"/>
    </source>
</evidence>
<dbReference type="InterPro" id="IPR001478">
    <property type="entry name" value="PDZ"/>
</dbReference>
<evidence type="ECO:0000256" key="6">
    <source>
        <dbReference type="SAM" id="MobiDB-lite"/>
    </source>
</evidence>
<sequence length="499" mass="54960">MIQIDKSRKPHQTKKSTQSGAAGSKNWAWLVRVLAVLALIGIFVNPTSSVQALDWFKESMGVKEDDQLTKQDLQTLQEVYQTIQKYYIEEVDKESLMQGALKGMVQALEEPYSEYLSPEESQAFDDTVEGSFTGIGVQFMMKDNQATVIAPIDGTPAAKAGIQANDIFVSVDGEPLDGMTSNEVVQLIRGPEGSKVTLEVQRGDSRFEVELTRAEIPITTVTSELDPDHPEVGYLKLTQFASTTYDELVEAITDLRAKGAKRFIFDVRYNPGGLLTAALSISNMFLSDGQVIMQTVEKGKEPQEYQATDANLGDFQVDEPYVVLVDEGSASASEILAAAIQENTDALIVGSKTFGKGTVQNLTTFSEYGELKLTIAKWLTPKGNWIHDQGLEPDVKVEMPALATAIRLNPEETLKAGDASEFVRSASLMLDALGYDLAETTYFNDQMTQAVKDFQKDHDLEVTGDIHSTTAEELMTLSRDYLQENDPQYAKALDVVLDQ</sequence>
<dbReference type="HOGENOM" id="CLU_017295_3_0_9"/>
<dbReference type="InterPro" id="IPR029045">
    <property type="entry name" value="ClpP/crotonase-like_dom_sf"/>
</dbReference>
<dbReference type="SMART" id="SM00245">
    <property type="entry name" value="TSPc"/>
    <property type="match status" value="1"/>
</dbReference>
<keyword evidence="9" id="KW-1185">Reference proteome</keyword>
<dbReference type="InterPro" id="IPR036034">
    <property type="entry name" value="PDZ_sf"/>
</dbReference>
<dbReference type="Gene3D" id="2.30.42.10">
    <property type="match status" value="1"/>
</dbReference>
<comment type="caution">
    <text evidence="8">The sequence shown here is derived from an EMBL/GenBank/DDBJ whole genome shotgun (WGS) entry which is preliminary data.</text>
</comment>
<dbReference type="GO" id="GO:0030288">
    <property type="term" value="C:outer membrane-bounded periplasmic space"/>
    <property type="evidence" value="ECO:0007669"/>
    <property type="project" value="TreeGrafter"/>
</dbReference>
<reference evidence="8 9" key="1">
    <citation type="submission" date="2012-01" db="EMBL/GenBank/DDBJ databases">
        <title>The Genome Sequence of Facklamia languida CCUG 37842.</title>
        <authorList>
            <consortium name="The Broad Institute Genome Sequencing Platform"/>
            <person name="Earl A."/>
            <person name="Ward D."/>
            <person name="Feldgarden M."/>
            <person name="Gevers D."/>
            <person name="Huys G."/>
            <person name="Young S.K."/>
            <person name="Zeng Q."/>
            <person name="Gargeya S."/>
            <person name="Fitzgerald M."/>
            <person name="Haas B."/>
            <person name="Abouelleil A."/>
            <person name="Alvarado L."/>
            <person name="Arachchi H.M."/>
            <person name="Berlin A."/>
            <person name="Chapman S.B."/>
            <person name="Gearin G."/>
            <person name="Goldberg J."/>
            <person name="Griggs A."/>
            <person name="Gujja S."/>
            <person name="Hansen M."/>
            <person name="Heiman D."/>
            <person name="Howarth C."/>
            <person name="Larimer J."/>
            <person name="Lui A."/>
            <person name="MacDonald P.J.P."/>
            <person name="McCowen C."/>
            <person name="Montmayeur A."/>
            <person name="Murphy C."/>
            <person name="Neiman D."/>
            <person name="Pearson M."/>
            <person name="Priest M."/>
            <person name="Roberts A."/>
            <person name="Saif S."/>
            <person name="Shea T."/>
            <person name="Sisk P."/>
            <person name="Stolte C."/>
            <person name="Sykes S."/>
            <person name="Wortman J."/>
            <person name="Nusbaum C."/>
            <person name="Birren B."/>
        </authorList>
    </citation>
    <scope>NUCLEOTIDE SEQUENCE [LARGE SCALE GENOMIC DNA]</scope>
    <source>
        <strain evidence="8 9">CCUG 37842</strain>
    </source>
</reference>
<dbReference type="Proteomes" id="UP000006190">
    <property type="component" value="Unassembled WGS sequence"/>
</dbReference>
<dbReference type="NCBIfam" id="TIGR00225">
    <property type="entry name" value="prc"/>
    <property type="match status" value="1"/>
</dbReference>
<evidence type="ECO:0000313" key="8">
    <source>
        <dbReference type="EMBL" id="EHR36390.1"/>
    </source>
</evidence>
<dbReference type="GO" id="GO:0008236">
    <property type="term" value="F:serine-type peptidase activity"/>
    <property type="evidence" value="ECO:0007669"/>
    <property type="project" value="UniProtKB-KW"/>
</dbReference>
<keyword evidence="3 5" id="KW-0378">Hydrolase</keyword>
<evidence type="ECO:0000313" key="9">
    <source>
        <dbReference type="Proteomes" id="UP000006190"/>
    </source>
</evidence>
<dbReference type="Pfam" id="PF22694">
    <property type="entry name" value="CtpB_N-like"/>
    <property type="match status" value="1"/>
</dbReference>
<dbReference type="InterPro" id="IPR041489">
    <property type="entry name" value="PDZ_6"/>
</dbReference>
<dbReference type="SUPFAM" id="SSF52096">
    <property type="entry name" value="ClpP/crotonase"/>
    <property type="match status" value="1"/>
</dbReference>
<dbReference type="GO" id="GO:0004175">
    <property type="term" value="F:endopeptidase activity"/>
    <property type="evidence" value="ECO:0007669"/>
    <property type="project" value="TreeGrafter"/>
</dbReference>
<dbReference type="EMBL" id="AGEG01000015">
    <property type="protein sequence ID" value="EHR36390.1"/>
    <property type="molecule type" value="Genomic_DNA"/>
</dbReference>
<comment type="similarity">
    <text evidence="1 5">Belongs to the peptidase S41A family.</text>
</comment>
<accession>H3NKK7</accession>
<dbReference type="InterPro" id="IPR036366">
    <property type="entry name" value="PGBDSf"/>
</dbReference>
<dbReference type="InterPro" id="IPR005151">
    <property type="entry name" value="Tail-specific_protease"/>
</dbReference>
<dbReference type="InterPro" id="IPR055210">
    <property type="entry name" value="CtpA/B_N"/>
</dbReference>
<keyword evidence="4 5" id="KW-0720">Serine protease</keyword>
<dbReference type="InterPro" id="IPR036365">
    <property type="entry name" value="PGBD-like_sf"/>
</dbReference>
<dbReference type="Gene3D" id="3.90.226.10">
    <property type="entry name" value="2-enoyl-CoA Hydratase, Chain A, domain 1"/>
    <property type="match status" value="1"/>
</dbReference>
<keyword evidence="2 5" id="KW-0645">Protease</keyword>
<dbReference type="CDD" id="cd06782">
    <property type="entry name" value="cpPDZ_CPP-like"/>
    <property type="match status" value="1"/>
</dbReference>
<dbReference type="Gene3D" id="3.30.750.44">
    <property type="match status" value="1"/>
</dbReference>
<protein>
    <submittedName>
        <fullName evidence="8">C-terminal processing peptidase</fullName>
    </submittedName>
</protein>
<dbReference type="MEROPS" id="S41.007"/>
<dbReference type="CDD" id="cd07560">
    <property type="entry name" value="Peptidase_S41_CPP"/>
    <property type="match status" value="1"/>
</dbReference>
<dbReference type="InterPro" id="IPR004447">
    <property type="entry name" value="Peptidase_S41A"/>
</dbReference>
<organism evidence="8 9">
    <name type="scientific">Facklamia languida CCUG 37842</name>
    <dbReference type="NCBI Taxonomy" id="883113"/>
    <lineage>
        <taxon>Bacteria</taxon>
        <taxon>Bacillati</taxon>
        <taxon>Bacillota</taxon>
        <taxon>Bacilli</taxon>
        <taxon>Lactobacillales</taxon>
        <taxon>Aerococcaceae</taxon>
        <taxon>Facklamia</taxon>
    </lineage>
</organism>
<evidence type="ECO:0000256" key="3">
    <source>
        <dbReference type="ARBA" id="ARBA00022801"/>
    </source>
</evidence>
<dbReference type="STRING" id="883113.HMPREF9708_01396"/>
<dbReference type="SUPFAM" id="SSF47090">
    <property type="entry name" value="PGBD-like"/>
    <property type="match status" value="1"/>
</dbReference>
<feature type="domain" description="PDZ" evidence="7">
    <location>
        <begin position="129"/>
        <end position="189"/>
    </location>
</feature>
<evidence type="ECO:0000256" key="1">
    <source>
        <dbReference type="ARBA" id="ARBA00009179"/>
    </source>
</evidence>
<dbReference type="PANTHER" id="PTHR32060">
    <property type="entry name" value="TAIL-SPECIFIC PROTEASE"/>
    <property type="match status" value="1"/>
</dbReference>
<dbReference type="PATRIC" id="fig|883113.3.peg.1393"/>
<dbReference type="PROSITE" id="PS50106">
    <property type="entry name" value="PDZ"/>
    <property type="match status" value="1"/>
</dbReference>
<dbReference type="SMART" id="SM00228">
    <property type="entry name" value="PDZ"/>
    <property type="match status" value="1"/>
</dbReference>
<proteinExistence type="inferred from homology"/>
<dbReference type="SUPFAM" id="SSF50156">
    <property type="entry name" value="PDZ domain-like"/>
    <property type="match status" value="1"/>
</dbReference>
<dbReference type="GO" id="GO:0007165">
    <property type="term" value="P:signal transduction"/>
    <property type="evidence" value="ECO:0007669"/>
    <property type="project" value="TreeGrafter"/>
</dbReference>
<dbReference type="RefSeq" id="WP_006309608.1">
    <property type="nucleotide sequence ID" value="NZ_JH601133.1"/>
</dbReference>
<name>H3NKK7_9LACT</name>